<evidence type="ECO:0000259" key="6">
    <source>
        <dbReference type="Pfam" id="PF11703"/>
    </source>
</evidence>
<dbReference type="Proteomes" id="UP000316759">
    <property type="component" value="Unassembled WGS sequence"/>
</dbReference>
<dbReference type="GO" id="GO:0005576">
    <property type="term" value="C:extracellular region"/>
    <property type="evidence" value="ECO:0007669"/>
    <property type="project" value="UniProtKB-SubCell"/>
</dbReference>
<protein>
    <recommendedName>
        <fullName evidence="6">UPF0506 domain-containing protein</fullName>
    </recommendedName>
</protein>
<evidence type="ECO:0000256" key="3">
    <source>
        <dbReference type="ARBA" id="ARBA00022729"/>
    </source>
</evidence>
<dbReference type="Pfam" id="PF11703">
    <property type="entry name" value="UPF0506"/>
    <property type="match status" value="1"/>
</dbReference>
<proteinExistence type="predicted"/>
<evidence type="ECO:0000313" key="8">
    <source>
        <dbReference type="Proteomes" id="UP000316759"/>
    </source>
</evidence>
<comment type="subcellular location">
    <subcellularLocation>
        <location evidence="1">Secreted</location>
    </subcellularLocation>
</comment>
<evidence type="ECO:0000256" key="2">
    <source>
        <dbReference type="ARBA" id="ARBA00022525"/>
    </source>
</evidence>
<sequence>MISVSHLYINSVQTLESEIIFLRTTDLCKSYSEKMNGVALYLTTVVLVIAFHQPAVQGSCVGLGESCSRTVFKPCCGTSVCRLEAPFRGKCVPCFNSGRACLKDSECCSGDCSYFRCV</sequence>
<dbReference type="InterPro" id="IPR021712">
    <property type="entry name" value="UPF0506"/>
</dbReference>
<keyword evidence="8" id="KW-1185">Reference proteome</keyword>
<dbReference type="EMBL" id="SUNJ01011132">
    <property type="protein sequence ID" value="TPP59137.1"/>
    <property type="molecule type" value="Genomic_DNA"/>
</dbReference>
<evidence type="ECO:0000256" key="1">
    <source>
        <dbReference type="ARBA" id="ARBA00004613"/>
    </source>
</evidence>
<comment type="caution">
    <text evidence="7">The sequence shown here is derived from an EMBL/GenBank/DDBJ whole genome shotgun (WGS) entry which is preliminary data.</text>
</comment>
<dbReference type="AlphaFoldDB" id="A0A504YM91"/>
<name>A0A504YM91_FASGI</name>
<organism evidence="7 8">
    <name type="scientific">Fasciola gigantica</name>
    <name type="common">Giant liver fluke</name>
    <dbReference type="NCBI Taxonomy" id="46835"/>
    <lineage>
        <taxon>Eukaryota</taxon>
        <taxon>Metazoa</taxon>
        <taxon>Spiralia</taxon>
        <taxon>Lophotrochozoa</taxon>
        <taxon>Platyhelminthes</taxon>
        <taxon>Trematoda</taxon>
        <taxon>Digenea</taxon>
        <taxon>Plagiorchiida</taxon>
        <taxon>Echinostomata</taxon>
        <taxon>Echinostomatoidea</taxon>
        <taxon>Fasciolidae</taxon>
        <taxon>Fasciola</taxon>
    </lineage>
</organism>
<accession>A0A504YM91</accession>
<keyword evidence="5" id="KW-1015">Disulfide bond</keyword>
<evidence type="ECO:0000256" key="4">
    <source>
        <dbReference type="ARBA" id="ARBA00022854"/>
    </source>
</evidence>
<dbReference type="OrthoDB" id="5021976at2759"/>
<evidence type="ECO:0000313" key="7">
    <source>
        <dbReference type="EMBL" id="TPP59137.1"/>
    </source>
</evidence>
<gene>
    <name evidence="7" type="ORF">FGIG_01965</name>
</gene>
<keyword evidence="3" id="KW-0732">Signal</keyword>
<keyword evidence="2" id="KW-0964">Secreted</keyword>
<reference evidence="7 8" key="1">
    <citation type="submission" date="2019-04" db="EMBL/GenBank/DDBJ databases">
        <title>Annotation for the trematode Fasciola gigantica.</title>
        <authorList>
            <person name="Choi Y.-J."/>
        </authorList>
    </citation>
    <scope>NUCLEOTIDE SEQUENCE [LARGE SCALE GENOMIC DNA]</scope>
    <source>
        <strain evidence="7">Uganda_cow_1</strain>
    </source>
</reference>
<keyword evidence="4" id="KW-0960">Knottin</keyword>
<evidence type="ECO:0000256" key="5">
    <source>
        <dbReference type="ARBA" id="ARBA00023157"/>
    </source>
</evidence>
<feature type="domain" description="UPF0506" evidence="6">
    <location>
        <begin position="60"/>
        <end position="117"/>
    </location>
</feature>